<organism evidence="1 2">
    <name type="scientific">Stylosanthes scabra</name>
    <dbReference type="NCBI Taxonomy" id="79078"/>
    <lineage>
        <taxon>Eukaryota</taxon>
        <taxon>Viridiplantae</taxon>
        <taxon>Streptophyta</taxon>
        <taxon>Embryophyta</taxon>
        <taxon>Tracheophyta</taxon>
        <taxon>Spermatophyta</taxon>
        <taxon>Magnoliopsida</taxon>
        <taxon>eudicotyledons</taxon>
        <taxon>Gunneridae</taxon>
        <taxon>Pentapetalae</taxon>
        <taxon>rosids</taxon>
        <taxon>fabids</taxon>
        <taxon>Fabales</taxon>
        <taxon>Fabaceae</taxon>
        <taxon>Papilionoideae</taxon>
        <taxon>50 kb inversion clade</taxon>
        <taxon>dalbergioids sensu lato</taxon>
        <taxon>Dalbergieae</taxon>
        <taxon>Pterocarpus clade</taxon>
        <taxon>Stylosanthes</taxon>
    </lineage>
</organism>
<dbReference type="Proteomes" id="UP001341840">
    <property type="component" value="Unassembled WGS sequence"/>
</dbReference>
<comment type="caution">
    <text evidence="1">The sequence shown here is derived from an EMBL/GenBank/DDBJ whole genome shotgun (WGS) entry which is preliminary data.</text>
</comment>
<reference evidence="1 2" key="1">
    <citation type="journal article" date="2023" name="Plants (Basel)">
        <title>Bridging the Gap: Combining Genomics and Transcriptomics Approaches to Understand Stylosanthes scabra, an Orphan Legume from the Brazilian Caatinga.</title>
        <authorList>
            <person name="Ferreira-Neto J.R.C."/>
            <person name="da Silva M.D."/>
            <person name="Binneck E."/>
            <person name="de Melo N.F."/>
            <person name="da Silva R.H."/>
            <person name="de Melo A.L.T.M."/>
            <person name="Pandolfi V."/>
            <person name="Bustamante F.O."/>
            <person name="Brasileiro-Vidal A.C."/>
            <person name="Benko-Iseppon A.M."/>
        </authorList>
    </citation>
    <scope>NUCLEOTIDE SEQUENCE [LARGE SCALE GENOMIC DNA]</scope>
    <source>
        <tissue evidence="1">Leaves</tissue>
    </source>
</reference>
<evidence type="ECO:0000313" key="2">
    <source>
        <dbReference type="Proteomes" id="UP001341840"/>
    </source>
</evidence>
<protein>
    <submittedName>
        <fullName evidence="1">Uncharacterized protein</fullName>
    </submittedName>
</protein>
<proteinExistence type="predicted"/>
<gene>
    <name evidence="1" type="ORF">PIB30_101242</name>
</gene>
<keyword evidence="2" id="KW-1185">Reference proteome</keyword>
<sequence>MDTGPTDGSAVDNNNTTVDKMLQIIHVYDARITDGQADCWPSIKKMIFWRQLAPRRFNIIDGLAVGHAVAEVAVGAAGGWGSYETVRFRRCPFLSRHYGLDTVEENDEEEHHEPNPKAQRFYNLLESVRKPLWE</sequence>
<dbReference type="EMBL" id="JASCZI010093557">
    <property type="protein sequence ID" value="MED6153359.1"/>
    <property type="molecule type" value="Genomic_DNA"/>
</dbReference>
<evidence type="ECO:0000313" key="1">
    <source>
        <dbReference type="EMBL" id="MED6153359.1"/>
    </source>
</evidence>
<feature type="non-terminal residue" evidence="1">
    <location>
        <position position="134"/>
    </location>
</feature>
<name>A0ABU6TXV5_9FABA</name>
<accession>A0ABU6TXV5</accession>